<sequence length="314" mass="33296">MALKKVVIKSRETRAQRLARQFQGFAADRPMVVLGAVLGLGMLIGVGASTATGMVTNSALQAKVAQQQTELAQAQRASQAQVNALAARLGELQAQATRLNALGERLTQMGKLKDGEFDFDEPVGVGGGDEPVNDMPVQSLKQDLGQLEQQFSASGQQLNVLASLMFDHQLEQNSVPSRMPIRNTYITSGFGGRADPFDGGSAFHKGVDFHANVGDPVMSVADGVVSYAGVRGGYGNVVEVDHGNGYVTRYAHNSRLVVKVGDLVRAGQQVAKAGSSGRSTGAHVHFEVWADGRVVNPRKFLGDTNTPVGRRGRG</sequence>
<dbReference type="FunFam" id="2.70.70.10:FF:000006">
    <property type="entry name" value="M23 family peptidase"/>
    <property type="match status" value="1"/>
</dbReference>
<dbReference type="InterPro" id="IPR050570">
    <property type="entry name" value="Cell_wall_metabolism_enzyme"/>
</dbReference>
<comment type="caution">
    <text evidence="3">The sequence shown here is derived from an EMBL/GenBank/DDBJ whole genome shotgun (WGS) entry which is preliminary data.</text>
</comment>
<gene>
    <name evidence="3" type="ORF">LLE72_011720</name>
</gene>
<dbReference type="InterPro" id="IPR011055">
    <property type="entry name" value="Dup_hybrid_motif"/>
</dbReference>
<protein>
    <submittedName>
        <fullName evidence="3">M23 family metallopeptidase</fullName>
        <ecNumber evidence="3">3.4.-.-</ecNumber>
    </submittedName>
</protein>
<evidence type="ECO:0000313" key="3">
    <source>
        <dbReference type="EMBL" id="MEC3888401.1"/>
    </source>
</evidence>
<keyword evidence="3" id="KW-0378">Hydrolase</keyword>
<proteinExistence type="predicted"/>
<organism evidence="3 4">
    <name type="scientific">Xanthomonas campestris pv. papavericola</name>
    <dbReference type="NCBI Taxonomy" id="487881"/>
    <lineage>
        <taxon>Bacteria</taxon>
        <taxon>Pseudomonadati</taxon>
        <taxon>Pseudomonadota</taxon>
        <taxon>Gammaproteobacteria</taxon>
        <taxon>Lysobacterales</taxon>
        <taxon>Lysobacteraceae</taxon>
        <taxon>Xanthomonas</taxon>
    </lineage>
</organism>
<feature type="coiled-coil region" evidence="1">
    <location>
        <begin position="57"/>
        <end position="102"/>
    </location>
</feature>
<dbReference type="AlphaFoldDB" id="A0AAJ2X345"/>
<evidence type="ECO:0000259" key="2">
    <source>
        <dbReference type="Pfam" id="PF01551"/>
    </source>
</evidence>
<feature type="domain" description="M23ase beta-sheet core" evidence="2">
    <location>
        <begin position="203"/>
        <end position="297"/>
    </location>
</feature>
<dbReference type="GO" id="GO:0004222">
    <property type="term" value="F:metalloendopeptidase activity"/>
    <property type="evidence" value="ECO:0007669"/>
    <property type="project" value="TreeGrafter"/>
</dbReference>
<evidence type="ECO:0000256" key="1">
    <source>
        <dbReference type="SAM" id="Coils"/>
    </source>
</evidence>
<keyword evidence="1" id="KW-0175">Coiled coil</keyword>
<reference evidence="3" key="1">
    <citation type="submission" date="2021-10" db="EMBL/GenBank/DDBJ databases">
        <authorList>
            <person name="Hussein R."/>
            <person name="Harrison J."/>
            <person name="Studholme D.J."/>
            <person name="Vicente J."/>
            <person name="Grant M."/>
        </authorList>
    </citation>
    <scope>NUCLEOTIDE SEQUENCE</scope>
    <source>
        <strain evidence="3">NCPPB 2970</strain>
    </source>
</reference>
<dbReference type="PANTHER" id="PTHR21666:SF291">
    <property type="entry name" value="STAGE II SPORULATION PROTEIN Q"/>
    <property type="match status" value="1"/>
</dbReference>
<dbReference type="Pfam" id="PF01551">
    <property type="entry name" value="Peptidase_M23"/>
    <property type="match status" value="1"/>
</dbReference>
<reference evidence="3" key="2">
    <citation type="submission" date="2024-01" db="EMBL/GenBank/DDBJ databases">
        <title>Long-read genome sequencing of X. campestris pv. papavericola.</title>
        <authorList>
            <person name="Hussain R.M.F."/>
            <person name="Greer S."/>
            <person name="Harrison J."/>
            <person name="Grant M."/>
            <person name="Vicente J."/>
            <person name="Studholme D.J."/>
        </authorList>
    </citation>
    <scope>NUCLEOTIDE SEQUENCE</scope>
    <source>
        <strain evidence="3">NCPPB 2970</strain>
    </source>
</reference>
<dbReference type="InterPro" id="IPR016047">
    <property type="entry name" value="M23ase_b-sheet_dom"/>
</dbReference>
<dbReference type="RefSeq" id="WP_057673227.1">
    <property type="nucleotide sequence ID" value="NZ_JAJFNJ020000003.1"/>
</dbReference>
<dbReference type="PANTHER" id="PTHR21666">
    <property type="entry name" value="PEPTIDASE-RELATED"/>
    <property type="match status" value="1"/>
</dbReference>
<evidence type="ECO:0000313" key="4">
    <source>
        <dbReference type="Proteomes" id="UP001297361"/>
    </source>
</evidence>
<dbReference type="SUPFAM" id="SSF51261">
    <property type="entry name" value="Duplicated hybrid motif"/>
    <property type="match status" value="1"/>
</dbReference>
<dbReference type="Proteomes" id="UP001297361">
    <property type="component" value="Unassembled WGS sequence"/>
</dbReference>
<name>A0AAJ2X345_XANCA</name>
<dbReference type="CDD" id="cd12797">
    <property type="entry name" value="M23_peptidase"/>
    <property type="match status" value="1"/>
</dbReference>
<accession>A0AAJ2X345</accession>
<dbReference type="EMBL" id="JAJFNJ020000003">
    <property type="protein sequence ID" value="MEC3888401.1"/>
    <property type="molecule type" value="Genomic_DNA"/>
</dbReference>
<dbReference type="EC" id="3.4.-.-" evidence="3"/>
<dbReference type="Gene3D" id="2.70.70.10">
    <property type="entry name" value="Glucose Permease (Domain IIA)"/>
    <property type="match status" value="1"/>
</dbReference>